<reference evidence="2" key="1">
    <citation type="submission" date="2017-12" db="EMBL/GenBank/DDBJ databases">
        <title>Draft genome sequence of Telmatospirillum siberiense 26-4b1T, an acidotolerant peatland alphaproteobacterium potentially involved in sulfur cycling.</title>
        <authorList>
            <person name="Hausmann B."/>
            <person name="Pjevac P."/>
            <person name="Schreck K."/>
            <person name="Herbold C.W."/>
            <person name="Daims H."/>
            <person name="Wagner M."/>
            <person name="Pester M."/>
            <person name="Loy A."/>
        </authorList>
    </citation>
    <scope>NUCLEOTIDE SEQUENCE [LARGE SCALE GENOMIC DNA]</scope>
    <source>
        <strain evidence="2">26-4b1</strain>
    </source>
</reference>
<dbReference type="EMBL" id="PIUM01000043">
    <property type="protein sequence ID" value="PKU21832.1"/>
    <property type="molecule type" value="Genomic_DNA"/>
</dbReference>
<dbReference type="AlphaFoldDB" id="A0A2N3PN59"/>
<protein>
    <submittedName>
        <fullName evidence="1">Uncharacterized protein</fullName>
    </submittedName>
</protein>
<comment type="caution">
    <text evidence="1">The sequence shown here is derived from an EMBL/GenBank/DDBJ whole genome shotgun (WGS) entry which is preliminary data.</text>
</comment>
<evidence type="ECO:0000313" key="2">
    <source>
        <dbReference type="Proteomes" id="UP000233293"/>
    </source>
</evidence>
<dbReference type="OrthoDB" id="7329594at2"/>
<proteinExistence type="predicted"/>
<organism evidence="1 2">
    <name type="scientific">Telmatospirillum siberiense</name>
    <dbReference type="NCBI Taxonomy" id="382514"/>
    <lineage>
        <taxon>Bacteria</taxon>
        <taxon>Pseudomonadati</taxon>
        <taxon>Pseudomonadota</taxon>
        <taxon>Alphaproteobacteria</taxon>
        <taxon>Rhodospirillales</taxon>
        <taxon>Rhodospirillaceae</taxon>
        <taxon>Telmatospirillum</taxon>
    </lineage>
</organism>
<gene>
    <name evidence="1" type="ORF">CWS72_24910</name>
</gene>
<evidence type="ECO:0000313" key="1">
    <source>
        <dbReference type="EMBL" id="PKU21832.1"/>
    </source>
</evidence>
<dbReference type="Proteomes" id="UP000233293">
    <property type="component" value="Unassembled WGS sequence"/>
</dbReference>
<name>A0A2N3PN59_9PROT</name>
<sequence length="273" mass="29810">MEIPYNISPPITLSPSADLASHFLECGALNTNLSLAPGKRLVITDDLLNGTIADPAALTIAAIVSRDGQVARAAMIPLSVAASGAGHLDRQRFERLFQLIEESAFDPAIRESADALIVSRFRESQIRELVDELGGVVGPARIRYRAFLDIIRMLVDKRISGAAFLDEFVEFTHVVAGKLDFGIYSMCVDRLFGSENVPLPVKTFLLKEVLRFPPLIRKELLTNLLSSTSAPTELVHLARGELAGVMSTDQIKEIVLFTTLKLAWQAQAALSAR</sequence>
<keyword evidence="2" id="KW-1185">Reference proteome</keyword>
<accession>A0A2N3PN59</accession>